<accession>A0A166DA07</accession>
<dbReference type="Proteomes" id="UP000077755">
    <property type="component" value="Chromosome 2"/>
</dbReference>
<proteinExistence type="predicted"/>
<organism evidence="1">
    <name type="scientific">Daucus carota subsp. sativus</name>
    <name type="common">Carrot</name>
    <dbReference type="NCBI Taxonomy" id="79200"/>
    <lineage>
        <taxon>Eukaryota</taxon>
        <taxon>Viridiplantae</taxon>
        <taxon>Streptophyta</taxon>
        <taxon>Embryophyta</taxon>
        <taxon>Tracheophyta</taxon>
        <taxon>Spermatophyta</taxon>
        <taxon>Magnoliopsida</taxon>
        <taxon>eudicotyledons</taxon>
        <taxon>Gunneridae</taxon>
        <taxon>Pentapetalae</taxon>
        <taxon>asterids</taxon>
        <taxon>campanulids</taxon>
        <taxon>Apiales</taxon>
        <taxon>Apiaceae</taxon>
        <taxon>Apioideae</taxon>
        <taxon>Scandiceae</taxon>
        <taxon>Daucinae</taxon>
        <taxon>Daucus</taxon>
        <taxon>Daucus sect. Daucus</taxon>
    </lineage>
</organism>
<dbReference type="EMBL" id="LNRQ01000002">
    <property type="protein sequence ID" value="KZN04984.1"/>
    <property type="molecule type" value="Genomic_DNA"/>
</dbReference>
<reference evidence="1" key="1">
    <citation type="journal article" date="2016" name="Nat. Genet.">
        <title>A high-quality carrot genome assembly provides new insights into carotenoid accumulation and asterid genome evolution.</title>
        <authorList>
            <person name="Iorizzo M."/>
            <person name="Ellison S."/>
            <person name="Senalik D."/>
            <person name="Zeng P."/>
            <person name="Satapoomin P."/>
            <person name="Huang J."/>
            <person name="Bowman M."/>
            <person name="Iovene M."/>
            <person name="Sanseverino W."/>
            <person name="Cavagnaro P."/>
            <person name="Yildiz M."/>
            <person name="Macko-Podgorni A."/>
            <person name="Moranska E."/>
            <person name="Grzebelus E."/>
            <person name="Grzebelus D."/>
            <person name="Ashrafi H."/>
            <person name="Zheng Z."/>
            <person name="Cheng S."/>
            <person name="Spooner D."/>
            <person name="Van Deynze A."/>
            <person name="Simon P."/>
        </authorList>
    </citation>
    <scope>NUCLEOTIDE SEQUENCE [LARGE SCALE GENOMIC DNA]</scope>
    <source>
        <tissue evidence="1">Leaf</tissue>
    </source>
</reference>
<dbReference type="STRING" id="79200.A0A166DA07"/>
<protein>
    <submittedName>
        <fullName evidence="1">Uncharacterized protein</fullName>
    </submittedName>
</protein>
<dbReference type="PANTHER" id="PTHR35095:SF1">
    <property type="entry name" value="OS05G0143300 PROTEIN"/>
    <property type="match status" value="1"/>
</dbReference>
<dbReference type="AlphaFoldDB" id="A0A166DA07"/>
<dbReference type="OMA" id="HPDGQIT"/>
<dbReference type="PANTHER" id="PTHR35095">
    <property type="entry name" value="OS05G0143300 PROTEIN"/>
    <property type="match status" value="1"/>
</dbReference>
<keyword evidence="3" id="KW-1185">Reference proteome</keyword>
<name>A0A166DA07_DAUCS</name>
<dbReference type="EMBL" id="CP093344">
    <property type="protein sequence ID" value="WOG87325.1"/>
    <property type="molecule type" value="Genomic_DNA"/>
</dbReference>
<evidence type="ECO:0000313" key="2">
    <source>
        <dbReference type="EMBL" id="WOG87325.1"/>
    </source>
</evidence>
<dbReference type="KEGG" id="dcr:108205731"/>
<evidence type="ECO:0000313" key="1">
    <source>
        <dbReference type="EMBL" id="KZN04984.1"/>
    </source>
</evidence>
<evidence type="ECO:0000313" key="3">
    <source>
        <dbReference type="Proteomes" id="UP000077755"/>
    </source>
</evidence>
<reference evidence="2" key="2">
    <citation type="submission" date="2022-03" db="EMBL/GenBank/DDBJ databases">
        <title>Draft title - Genomic analysis of global carrot germplasm unveils the trajectory of domestication and the origin of high carotenoid orange carrot.</title>
        <authorList>
            <person name="Iorizzo M."/>
            <person name="Ellison S."/>
            <person name="Senalik D."/>
            <person name="Macko-Podgorni A."/>
            <person name="Grzebelus D."/>
            <person name="Bostan H."/>
            <person name="Rolling W."/>
            <person name="Curaba J."/>
            <person name="Simon P."/>
        </authorList>
    </citation>
    <scope>NUCLEOTIDE SEQUENCE</scope>
    <source>
        <tissue evidence="2">Leaf</tissue>
    </source>
</reference>
<sequence>MVKLCLMASQCSLPGFVFNPDQGLRRLSADYQPLFLSPESPQDLVRPGFLAMNPQGPLQIDRPLNYMRGFLDSNKLVTIDSAIRRRELIDVQGNRRDSILFSYGIARECRNQEEILAFLSSGSSEVEGGLKLSVLNDLMGLQAIPTEMPQVLYSPDYGFCSQSAESQHTFLPPSSDFYSEKPLANLDGDVNHESEGMVYLDNQAALSSAQNDMKDRLYIIAEYYLSKHSTKWRKQSVLVPQFDRLEFTEARATNGSLKIEPLNVVPVKSPQKTRLRSPQKKKYNRRVGKEREQCRKNYSYSCESLLSIIVDKKRHGKTAILELKKSGPELSHLLTQFSASIAGTGLALLFSVVCKVAIGSVPFCASKLLNTGLGFGLVWLSWGVNRLRNMIVHISKNSDKGAVKEVEMLKNLDSSVKEIFFRAATLMAMMVLRLA</sequence>
<dbReference type="Gramene" id="KZN04984">
    <property type="protein sequence ID" value="KZN04984"/>
    <property type="gene ID" value="DCAR_005821"/>
</dbReference>
<dbReference type="OrthoDB" id="1918704at2759"/>
<gene>
    <name evidence="1" type="ORF">DCAR_005821</name>
    <name evidence="2" type="ORF">DCAR_0206549</name>
</gene>